<protein>
    <recommendedName>
        <fullName evidence="6">RNA polymerase sigma factor</fullName>
    </recommendedName>
</protein>
<organism evidence="9 10">
    <name type="scientific">Propionivibrio dicarboxylicus</name>
    <dbReference type="NCBI Taxonomy" id="83767"/>
    <lineage>
        <taxon>Bacteria</taxon>
        <taxon>Pseudomonadati</taxon>
        <taxon>Pseudomonadota</taxon>
        <taxon>Betaproteobacteria</taxon>
        <taxon>Rhodocyclales</taxon>
        <taxon>Rhodocyclaceae</taxon>
        <taxon>Propionivibrio</taxon>
    </lineage>
</organism>
<evidence type="ECO:0000256" key="3">
    <source>
        <dbReference type="ARBA" id="ARBA00023082"/>
    </source>
</evidence>
<keyword evidence="3 6" id="KW-0731">Sigma factor</keyword>
<dbReference type="NCBIfam" id="TIGR02959">
    <property type="entry name" value="SigZ"/>
    <property type="match status" value="1"/>
</dbReference>
<keyword evidence="10" id="KW-1185">Reference proteome</keyword>
<evidence type="ECO:0000313" key="10">
    <source>
        <dbReference type="Proteomes" id="UP000198607"/>
    </source>
</evidence>
<sequence>MDATSAFTCLNRAWHTHRTEIRSFLSRRIADKAETDDLLQDVFLKALLLGRSFCTIDNPRAWLFQVARNMLIDRLRLTREQVPLPDDLLAATESSMDTVDALTQCLPRVLSELTAEDREAIVLCDLSGVTQQEFADRAGISLPAAKSRVQRARRRLQSRMVDACQVKFDEHGKICCFVPRPPLGETPKV</sequence>
<comment type="similarity">
    <text evidence="1 6">Belongs to the sigma-70 factor family. ECF subfamily.</text>
</comment>
<dbReference type="STRING" id="83767.SAMN05660652_02857"/>
<dbReference type="InterPro" id="IPR013249">
    <property type="entry name" value="RNA_pol_sigma70_r4_t2"/>
</dbReference>
<accession>A0A1G8HVL0</accession>
<feature type="domain" description="RNA polymerase sigma factor 70 region 4 type 2" evidence="8">
    <location>
        <begin position="104"/>
        <end position="156"/>
    </location>
</feature>
<dbReference type="EMBL" id="FNCY01000013">
    <property type="protein sequence ID" value="SDI10688.1"/>
    <property type="molecule type" value="Genomic_DNA"/>
</dbReference>
<evidence type="ECO:0000256" key="5">
    <source>
        <dbReference type="ARBA" id="ARBA00023163"/>
    </source>
</evidence>
<feature type="domain" description="RNA polymerase sigma-70 region 2" evidence="7">
    <location>
        <begin position="15"/>
        <end position="76"/>
    </location>
</feature>
<dbReference type="OrthoDB" id="9784272at2"/>
<dbReference type="InterPro" id="IPR007627">
    <property type="entry name" value="RNA_pol_sigma70_r2"/>
</dbReference>
<evidence type="ECO:0000256" key="2">
    <source>
        <dbReference type="ARBA" id="ARBA00023015"/>
    </source>
</evidence>
<dbReference type="SUPFAM" id="SSF88659">
    <property type="entry name" value="Sigma3 and sigma4 domains of RNA polymerase sigma factors"/>
    <property type="match status" value="1"/>
</dbReference>
<dbReference type="Pfam" id="PF04542">
    <property type="entry name" value="Sigma70_r2"/>
    <property type="match status" value="1"/>
</dbReference>
<dbReference type="GO" id="GO:0006352">
    <property type="term" value="P:DNA-templated transcription initiation"/>
    <property type="evidence" value="ECO:0007669"/>
    <property type="project" value="InterPro"/>
</dbReference>
<dbReference type="GO" id="GO:0016987">
    <property type="term" value="F:sigma factor activity"/>
    <property type="evidence" value="ECO:0007669"/>
    <property type="project" value="UniProtKB-KW"/>
</dbReference>
<dbReference type="GO" id="GO:0003677">
    <property type="term" value="F:DNA binding"/>
    <property type="evidence" value="ECO:0007669"/>
    <property type="project" value="UniProtKB-KW"/>
</dbReference>
<dbReference type="InterPro" id="IPR014304">
    <property type="entry name" value="RNA_pol_sigma-Z"/>
</dbReference>
<gene>
    <name evidence="9" type="ORF">SAMN05660652_02857</name>
</gene>
<dbReference type="AlphaFoldDB" id="A0A1G8HVL0"/>
<dbReference type="InterPro" id="IPR036388">
    <property type="entry name" value="WH-like_DNA-bd_sf"/>
</dbReference>
<evidence type="ECO:0000259" key="7">
    <source>
        <dbReference type="Pfam" id="PF04542"/>
    </source>
</evidence>
<proteinExistence type="inferred from homology"/>
<dbReference type="PROSITE" id="PS01063">
    <property type="entry name" value="SIGMA70_ECF"/>
    <property type="match status" value="1"/>
</dbReference>
<keyword evidence="5 6" id="KW-0804">Transcription</keyword>
<dbReference type="SUPFAM" id="SSF88946">
    <property type="entry name" value="Sigma2 domain of RNA polymerase sigma factors"/>
    <property type="match status" value="1"/>
</dbReference>
<dbReference type="CDD" id="cd06171">
    <property type="entry name" value="Sigma70_r4"/>
    <property type="match status" value="1"/>
</dbReference>
<dbReference type="InterPro" id="IPR013325">
    <property type="entry name" value="RNA_pol_sigma_r2"/>
</dbReference>
<reference evidence="9 10" key="1">
    <citation type="submission" date="2016-10" db="EMBL/GenBank/DDBJ databases">
        <authorList>
            <person name="de Groot N.N."/>
        </authorList>
    </citation>
    <scope>NUCLEOTIDE SEQUENCE [LARGE SCALE GENOMIC DNA]</scope>
    <source>
        <strain evidence="9 10">DSM 5885</strain>
    </source>
</reference>
<evidence type="ECO:0000256" key="6">
    <source>
        <dbReference type="RuleBase" id="RU000716"/>
    </source>
</evidence>
<dbReference type="PANTHER" id="PTHR43133:SF8">
    <property type="entry name" value="RNA POLYMERASE SIGMA FACTOR HI_1459-RELATED"/>
    <property type="match status" value="1"/>
</dbReference>
<evidence type="ECO:0000259" key="8">
    <source>
        <dbReference type="Pfam" id="PF08281"/>
    </source>
</evidence>
<dbReference type="InterPro" id="IPR013324">
    <property type="entry name" value="RNA_pol_sigma_r3/r4-like"/>
</dbReference>
<evidence type="ECO:0000256" key="1">
    <source>
        <dbReference type="ARBA" id="ARBA00010641"/>
    </source>
</evidence>
<keyword evidence="2 6" id="KW-0805">Transcription regulation</keyword>
<dbReference type="NCBIfam" id="TIGR02937">
    <property type="entry name" value="sigma70-ECF"/>
    <property type="match status" value="1"/>
</dbReference>
<keyword evidence="4 6" id="KW-0238">DNA-binding</keyword>
<dbReference type="PANTHER" id="PTHR43133">
    <property type="entry name" value="RNA POLYMERASE ECF-TYPE SIGMA FACTO"/>
    <property type="match status" value="1"/>
</dbReference>
<dbReference type="InterPro" id="IPR039425">
    <property type="entry name" value="RNA_pol_sigma-70-like"/>
</dbReference>
<evidence type="ECO:0000256" key="4">
    <source>
        <dbReference type="ARBA" id="ARBA00023125"/>
    </source>
</evidence>
<dbReference type="InterPro" id="IPR014284">
    <property type="entry name" value="RNA_pol_sigma-70_dom"/>
</dbReference>
<dbReference type="InterPro" id="IPR000838">
    <property type="entry name" value="RNA_pol_sigma70_ECF_CS"/>
</dbReference>
<dbReference type="Gene3D" id="1.10.10.10">
    <property type="entry name" value="Winged helix-like DNA-binding domain superfamily/Winged helix DNA-binding domain"/>
    <property type="match status" value="1"/>
</dbReference>
<evidence type="ECO:0000313" key="9">
    <source>
        <dbReference type="EMBL" id="SDI10688.1"/>
    </source>
</evidence>
<dbReference type="Gene3D" id="1.10.1740.10">
    <property type="match status" value="1"/>
</dbReference>
<name>A0A1G8HVL0_9RHOO</name>
<dbReference type="RefSeq" id="WP_091938583.1">
    <property type="nucleotide sequence ID" value="NZ_FNCY01000013.1"/>
</dbReference>
<dbReference type="Proteomes" id="UP000198607">
    <property type="component" value="Unassembled WGS sequence"/>
</dbReference>
<dbReference type="Pfam" id="PF08281">
    <property type="entry name" value="Sigma70_r4_2"/>
    <property type="match status" value="1"/>
</dbReference>